<evidence type="ECO:0000256" key="1">
    <source>
        <dbReference type="SAM" id="MobiDB-lite"/>
    </source>
</evidence>
<reference evidence="2 3" key="1">
    <citation type="submission" date="2015-08" db="EMBL/GenBank/DDBJ databases">
        <authorList>
            <person name="Babu N.S."/>
            <person name="Beckwith C.J."/>
            <person name="Beseler K.G."/>
            <person name="Brison A."/>
            <person name="Carone J.V."/>
            <person name="Caskin T.P."/>
            <person name="Diamond M."/>
            <person name="Durham M.E."/>
            <person name="Foxe J.M."/>
            <person name="Go M."/>
            <person name="Henderson B.A."/>
            <person name="Jones I.B."/>
            <person name="McGettigan J.A."/>
            <person name="Micheletti S.J."/>
            <person name="Nasrallah M.E."/>
            <person name="Ortiz D."/>
            <person name="Piller C.R."/>
            <person name="Privatt S.R."/>
            <person name="Schneider S.L."/>
            <person name="Sharp S."/>
            <person name="Smith T.C."/>
            <person name="Stanton J.D."/>
            <person name="Ullery H.E."/>
            <person name="Wilson R.J."/>
            <person name="Serrano M.G."/>
            <person name="Buck G."/>
            <person name="Lee V."/>
            <person name="Wang Y."/>
            <person name="Carvalho R."/>
            <person name="Voegtly L."/>
            <person name="Shi R."/>
            <person name="Duckworth R."/>
            <person name="Johnson A."/>
            <person name="Loviza R."/>
            <person name="Walstead R."/>
            <person name="Shah Z."/>
            <person name="Kiflezghi M."/>
            <person name="Wade K."/>
            <person name="Ball S.L."/>
            <person name="Bradley K.W."/>
            <person name="Asai D.J."/>
            <person name="Bowman C.A."/>
            <person name="Russell D.A."/>
            <person name="Pope W.H."/>
            <person name="Jacobs-Sera D."/>
            <person name="Hendrix R.W."/>
            <person name="Hatfull G.F."/>
        </authorList>
    </citation>
    <scope>NUCLEOTIDE SEQUENCE [LARGE SCALE GENOMIC DNA]</scope>
    <source>
        <strain evidence="2 3">DSM 27648</strain>
    </source>
</reference>
<feature type="region of interest" description="Disordered" evidence="1">
    <location>
        <begin position="27"/>
        <end position="51"/>
    </location>
</feature>
<dbReference type="SUPFAM" id="SSF63825">
    <property type="entry name" value="YWTD domain"/>
    <property type="match status" value="1"/>
</dbReference>
<protein>
    <submittedName>
        <fullName evidence="2">Uncharacterized protein</fullName>
    </submittedName>
</protein>
<dbReference type="Proteomes" id="UP000064967">
    <property type="component" value="Chromosome"/>
</dbReference>
<organism evidence="2 3">
    <name type="scientific">Labilithrix luteola</name>
    <dbReference type="NCBI Taxonomy" id="1391654"/>
    <lineage>
        <taxon>Bacteria</taxon>
        <taxon>Pseudomonadati</taxon>
        <taxon>Myxococcota</taxon>
        <taxon>Polyangia</taxon>
        <taxon>Polyangiales</taxon>
        <taxon>Labilitrichaceae</taxon>
        <taxon>Labilithrix</taxon>
    </lineage>
</organism>
<keyword evidence="3" id="KW-1185">Reference proteome</keyword>
<dbReference type="EMBL" id="CP012333">
    <property type="protein sequence ID" value="AKU94701.1"/>
    <property type="molecule type" value="Genomic_DNA"/>
</dbReference>
<sequence length="385" mass="39663">MLGSFVVGVGACNAVIGTKSYVHALPDATGTNETPGVERDGAAGEEGGVSGPCGDVESDRLNCGRCGHDCLGGDCALGKCQPIVLHAGGAPRSIALDADHVYWSDATHALVAKIDKNGANYVELAKGGPLNRIPYGIAVDDKYVYWGGVSSAIVRCAIGGCANTPTLVTSTGPFDDVLVDDHNVYWIDSDGASQMYYVRSIDKGTTNGTGGTVLVGPEPDLFRLAADATHIYVTSQTSSGGAGKLRRVAKTGGKVDVVSSGLGELWGAAVDDSNVYFSDSGDPGTINVASKTAIDAPIIIFASQQHRPTGISLDGTNVYWANGFSGSASPDGALMMCPIASCTSGITLVDHQSAPLTVAVDDKAIYWVNFDFGNEHGAVMKLAKP</sequence>
<dbReference type="KEGG" id="llu:AKJ09_01365"/>
<evidence type="ECO:0000313" key="2">
    <source>
        <dbReference type="EMBL" id="AKU94701.1"/>
    </source>
</evidence>
<gene>
    <name evidence="2" type="ORF">AKJ09_01365</name>
</gene>
<dbReference type="Gene3D" id="2.120.10.30">
    <property type="entry name" value="TolB, C-terminal domain"/>
    <property type="match status" value="2"/>
</dbReference>
<dbReference type="STRING" id="1391654.AKJ09_01365"/>
<dbReference type="InterPro" id="IPR011042">
    <property type="entry name" value="6-blade_b-propeller_TolB-like"/>
</dbReference>
<dbReference type="AlphaFoldDB" id="A0A0K1PMR9"/>
<name>A0A0K1PMR9_9BACT</name>
<evidence type="ECO:0000313" key="3">
    <source>
        <dbReference type="Proteomes" id="UP000064967"/>
    </source>
</evidence>
<accession>A0A0K1PMR9</accession>
<proteinExistence type="predicted"/>